<sequence>MLRIVKAVLCETWSKLFCSFFEFTQYTLRDIFGHRQRRDTGGIDANSETEIKMGDRDCRSPAETRDRRQRREIRGRDASPGTDLGLLFHRLGMDANLRLGQRRKTRDA</sequence>
<proteinExistence type="predicted"/>
<dbReference type="Proteomes" id="UP001152562">
    <property type="component" value="Unassembled WGS sequence"/>
</dbReference>
<keyword evidence="3" id="KW-1185">Reference proteome</keyword>
<gene>
    <name evidence="2" type="ORF">PIBRA_LOCUS14414</name>
</gene>
<protein>
    <submittedName>
        <fullName evidence="2">Uncharacterized protein</fullName>
    </submittedName>
</protein>
<reference evidence="2" key="1">
    <citation type="submission" date="2022-05" db="EMBL/GenBank/DDBJ databases">
        <authorList>
            <person name="Okamura Y."/>
        </authorList>
    </citation>
    <scope>NUCLEOTIDE SEQUENCE</scope>
</reference>
<feature type="compositionally biased region" description="Basic and acidic residues" evidence="1">
    <location>
        <begin position="49"/>
        <end position="66"/>
    </location>
</feature>
<name>A0A9P0TW40_PIEBR</name>
<evidence type="ECO:0000256" key="1">
    <source>
        <dbReference type="SAM" id="MobiDB-lite"/>
    </source>
</evidence>
<evidence type="ECO:0000313" key="2">
    <source>
        <dbReference type="EMBL" id="CAH4038933.1"/>
    </source>
</evidence>
<comment type="caution">
    <text evidence="2">The sequence shown here is derived from an EMBL/GenBank/DDBJ whole genome shotgun (WGS) entry which is preliminary data.</text>
</comment>
<dbReference type="AlphaFoldDB" id="A0A9P0TW40"/>
<organism evidence="2 3">
    <name type="scientific">Pieris brassicae</name>
    <name type="common">White butterfly</name>
    <name type="synonym">Large white butterfly</name>
    <dbReference type="NCBI Taxonomy" id="7116"/>
    <lineage>
        <taxon>Eukaryota</taxon>
        <taxon>Metazoa</taxon>
        <taxon>Ecdysozoa</taxon>
        <taxon>Arthropoda</taxon>
        <taxon>Hexapoda</taxon>
        <taxon>Insecta</taxon>
        <taxon>Pterygota</taxon>
        <taxon>Neoptera</taxon>
        <taxon>Endopterygota</taxon>
        <taxon>Lepidoptera</taxon>
        <taxon>Glossata</taxon>
        <taxon>Ditrysia</taxon>
        <taxon>Papilionoidea</taxon>
        <taxon>Pieridae</taxon>
        <taxon>Pierinae</taxon>
        <taxon>Pieris</taxon>
    </lineage>
</organism>
<dbReference type="EMBL" id="CALOZG010000087">
    <property type="protein sequence ID" value="CAH4038933.1"/>
    <property type="molecule type" value="Genomic_DNA"/>
</dbReference>
<evidence type="ECO:0000313" key="3">
    <source>
        <dbReference type="Proteomes" id="UP001152562"/>
    </source>
</evidence>
<feature type="region of interest" description="Disordered" evidence="1">
    <location>
        <begin position="38"/>
        <end position="84"/>
    </location>
</feature>
<accession>A0A9P0TW40</accession>